<dbReference type="SUPFAM" id="SSF55729">
    <property type="entry name" value="Acyl-CoA N-acyltransferases (Nat)"/>
    <property type="match status" value="1"/>
</dbReference>
<accession>A0AAU7DGS3</accession>
<dbReference type="AlphaFoldDB" id="A0AAU7DGS3"/>
<gene>
    <name evidence="2" type="ORF">P8935_18420</name>
</gene>
<name>A0AAU7DGS3_9BACT</name>
<dbReference type="Gene3D" id="3.40.630.30">
    <property type="match status" value="1"/>
</dbReference>
<evidence type="ECO:0000313" key="2">
    <source>
        <dbReference type="EMBL" id="XBH16536.1"/>
    </source>
</evidence>
<reference evidence="2" key="1">
    <citation type="submission" date="2023-03" db="EMBL/GenBank/DDBJ databases">
        <title>Edaphobacter sp.</title>
        <authorList>
            <person name="Huber K.J."/>
            <person name="Papendorf J."/>
            <person name="Pilke C."/>
            <person name="Bunk B."/>
            <person name="Sproeer C."/>
            <person name="Pester M."/>
        </authorList>
    </citation>
    <scope>NUCLEOTIDE SEQUENCE</scope>
    <source>
        <strain evidence="2">DSM 110680</strain>
    </source>
</reference>
<sequence>MRIPHLTASLHHLVRMALRRVDTDVAAPDFQLQEADESLLDNPILHALLSDHRLLAQIDGQARRYPAEIGPLAGIPEQSQPNYDSLRTLAGSGGLLGLFLNDEPALPEGWALFRGGTLTQMICRGLELAETQVSTHEFPEATMLRRLVAPDVPAMLELARLTEPGPFRERTIELGNFYGIFEGERLMAMAGQRTRVPGFVEVSAVCTHPDARGRGYGGRLMREVMRDIFAEQRSPYLHAFADNPAVRLYRSLGFTQRRTFHLAIIKNEK</sequence>
<keyword evidence="2" id="KW-0808">Transferase</keyword>
<dbReference type="PROSITE" id="PS51186">
    <property type="entry name" value="GNAT"/>
    <property type="match status" value="1"/>
</dbReference>
<dbReference type="CDD" id="cd04301">
    <property type="entry name" value="NAT_SF"/>
    <property type="match status" value="1"/>
</dbReference>
<dbReference type="InterPro" id="IPR016181">
    <property type="entry name" value="Acyl_CoA_acyltransferase"/>
</dbReference>
<organism evidence="2">
    <name type="scientific">Telmatobacter sp. DSM 110680</name>
    <dbReference type="NCBI Taxonomy" id="3036704"/>
    <lineage>
        <taxon>Bacteria</taxon>
        <taxon>Pseudomonadati</taxon>
        <taxon>Acidobacteriota</taxon>
        <taxon>Terriglobia</taxon>
        <taxon>Terriglobales</taxon>
        <taxon>Acidobacteriaceae</taxon>
        <taxon>Telmatobacter</taxon>
    </lineage>
</organism>
<dbReference type="PANTHER" id="PTHR42791:SF1">
    <property type="entry name" value="N-ACETYLTRANSFERASE DOMAIN-CONTAINING PROTEIN"/>
    <property type="match status" value="1"/>
</dbReference>
<dbReference type="EMBL" id="CP121196">
    <property type="protein sequence ID" value="XBH16536.1"/>
    <property type="molecule type" value="Genomic_DNA"/>
</dbReference>
<dbReference type="PANTHER" id="PTHR42791">
    <property type="entry name" value="GNAT FAMILY ACETYLTRANSFERASE"/>
    <property type="match status" value="1"/>
</dbReference>
<dbReference type="Pfam" id="PF08445">
    <property type="entry name" value="FR47"/>
    <property type="match status" value="1"/>
</dbReference>
<dbReference type="GO" id="GO:0016747">
    <property type="term" value="F:acyltransferase activity, transferring groups other than amino-acyl groups"/>
    <property type="evidence" value="ECO:0007669"/>
    <property type="project" value="InterPro"/>
</dbReference>
<dbReference type="EC" id="2.3.1.-" evidence="2"/>
<protein>
    <submittedName>
        <fullName evidence="2">GNAT family N-acetyltransferase</fullName>
        <ecNumber evidence="2">2.3.1.-</ecNumber>
    </submittedName>
</protein>
<dbReference type="InterPro" id="IPR052523">
    <property type="entry name" value="Trichothecene_AcTrans"/>
</dbReference>
<proteinExistence type="predicted"/>
<dbReference type="RefSeq" id="WP_348261765.1">
    <property type="nucleotide sequence ID" value="NZ_CP121196.1"/>
</dbReference>
<dbReference type="InterPro" id="IPR013653">
    <property type="entry name" value="GCN5-like_dom"/>
</dbReference>
<feature type="domain" description="N-acetyltransferase" evidence="1">
    <location>
        <begin position="142"/>
        <end position="269"/>
    </location>
</feature>
<dbReference type="InterPro" id="IPR000182">
    <property type="entry name" value="GNAT_dom"/>
</dbReference>
<keyword evidence="2" id="KW-0012">Acyltransferase</keyword>
<evidence type="ECO:0000259" key="1">
    <source>
        <dbReference type="PROSITE" id="PS51186"/>
    </source>
</evidence>